<feature type="non-terminal residue" evidence="18">
    <location>
        <position position="1"/>
    </location>
</feature>
<evidence type="ECO:0000259" key="17">
    <source>
        <dbReference type="PROSITE" id="PS51720"/>
    </source>
</evidence>
<keyword evidence="7" id="KW-0677">Repeat</keyword>
<organism evidence="18 19">
    <name type="scientific">Atractosteus spatula</name>
    <name type="common">Alligator gar</name>
    <name type="synonym">Lepisosteus spatula</name>
    <dbReference type="NCBI Taxonomy" id="7917"/>
    <lineage>
        <taxon>Eukaryota</taxon>
        <taxon>Metazoa</taxon>
        <taxon>Chordata</taxon>
        <taxon>Craniata</taxon>
        <taxon>Vertebrata</taxon>
        <taxon>Euteleostomi</taxon>
        <taxon>Actinopterygii</taxon>
        <taxon>Neopterygii</taxon>
        <taxon>Holostei</taxon>
        <taxon>Semionotiformes</taxon>
        <taxon>Lepisosteidae</taxon>
        <taxon>Atractosteus</taxon>
    </lineage>
</organism>
<comment type="caution">
    <text evidence="18">The sequence shown here is derived from an EMBL/GenBank/DDBJ whole genome shotgun (WGS) entry which is preliminary data.</text>
</comment>
<dbReference type="PANTHER" id="PTHR10903:SF170">
    <property type="entry name" value="GTPASE IMAP FAMILY MEMBER 7"/>
    <property type="match status" value="1"/>
</dbReference>
<gene>
    <name evidence="18" type="primary">Gimap7_4</name>
    <name evidence="18" type="ORF">GTO95_0008167</name>
</gene>
<dbReference type="GO" id="GO:0005739">
    <property type="term" value="C:mitochondrion"/>
    <property type="evidence" value="ECO:0007669"/>
    <property type="project" value="UniProtKB-SubCell"/>
</dbReference>
<proteinExistence type="inferred from homology"/>
<reference evidence="18" key="1">
    <citation type="journal article" date="2021" name="Cell">
        <title>Tracing the genetic footprints of vertebrate landing in non-teleost ray-finned fishes.</title>
        <authorList>
            <person name="Bi X."/>
            <person name="Wang K."/>
            <person name="Yang L."/>
            <person name="Pan H."/>
            <person name="Jiang H."/>
            <person name="Wei Q."/>
            <person name="Fang M."/>
            <person name="Yu H."/>
            <person name="Zhu C."/>
            <person name="Cai Y."/>
            <person name="He Y."/>
            <person name="Gan X."/>
            <person name="Zeng H."/>
            <person name="Yu D."/>
            <person name="Zhu Y."/>
            <person name="Jiang H."/>
            <person name="Qiu Q."/>
            <person name="Yang H."/>
            <person name="Zhang Y.E."/>
            <person name="Wang W."/>
            <person name="Zhu M."/>
            <person name="He S."/>
            <person name="Zhang G."/>
        </authorList>
    </citation>
    <scope>NUCLEOTIDE SEQUENCE</scope>
    <source>
        <strain evidence="18">Allg_001</strain>
    </source>
</reference>
<keyword evidence="6" id="KW-0963">Cytoplasm</keyword>
<evidence type="ECO:0000256" key="5">
    <source>
        <dbReference type="ARBA" id="ARBA00008535"/>
    </source>
</evidence>
<feature type="region of interest" description="Disordered" evidence="16">
    <location>
        <begin position="22"/>
        <end position="42"/>
    </location>
</feature>
<feature type="compositionally biased region" description="Polar residues" evidence="16">
    <location>
        <begin position="110"/>
        <end position="123"/>
    </location>
</feature>
<evidence type="ECO:0000256" key="2">
    <source>
        <dbReference type="ARBA" id="ARBA00004240"/>
    </source>
</evidence>
<evidence type="ECO:0000256" key="1">
    <source>
        <dbReference type="ARBA" id="ARBA00004173"/>
    </source>
</evidence>
<comment type="subcellular location">
    <subcellularLocation>
        <location evidence="3">Cytoplasm</location>
        <location evidence="3">Cytosol</location>
    </subcellularLocation>
    <subcellularLocation>
        <location evidence="2">Endoplasmic reticulum</location>
    </subcellularLocation>
    <subcellularLocation>
        <location evidence="4">Golgi apparatus</location>
    </subcellularLocation>
    <subcellularLocation>
        <location evidence="1">Mitochondrion</location>
    </subcellularLocation>
</comment>
<dbReference type="Proteomes" id="UP000736164">
    <property type="component" value="Unassembled WGS sequence"/>
</dbReference>
<evidence type="ECO:0000256" key="9">
    <source>
        <dbReference type="ARBA" id="ARBA00022824"/>
    </source>
</evidence>
<dbReference type="PANTHER" id="PTHR10903">
    <property type="entry name" value="GTPASE, IMAP FAMILY MEMBER-RELATED"/>
    <property type="match status" value="1"/>
</dbReference>
<keyword evidence="19" id="KW-1185">Reference proteome</keyword>
<dbReference type="GO" id="GO:0005829">
    <property type="term" value="C:cytosol"/>
    <property type="evidence" value="ECO:0007669"/>
    <property type="project" value="UniProtKB-SubCell"/>
</dbReference>
<dbReference type="InterPro" id="IPR006703">
    <property type="entry name" value="G_AIG1"/>
</dbReference>
<feature type="non-terminal residue" evidence="18">
    <location>
        <position position="384"/>
    </location>
</feature>
<accession>A0A8J7NPR6</accession>
<evidence type="ECO:0000256" key="10">
    <source>
        <dbReference type="ARBA" id="ARBA00023034"/>
    </source>
</evidence>
<evidence type="ECO:0000256" key="12">
    <source>
        <dbReference type="ARBA" id="ARBA00023134"/>
    </source>
</evidence>
<keyword evidence="10" id="KW-0333">Golgi apparatus</keyword>
<dbReference type="SUPFAM" id="SSF52540">
    <property type="entry name" value="P-loop containing nucleoside triphosphate hydrolases"/>
    <property type="match status" value="1"/>
</dbReference>
<comment type="similarity">
    <text evidence="5">Belongs to the TRAFAC class TrmE-Era-EngA-EngB-Septin-like GTPase superfamily. AIG1/Toc34/Toc159-like paraseptin GTPase family. IAN subfamily.</text>
</comment>
<name>A0A8J7NPR6_ATRSP</name>
<evidence type="ECO:0000256" key="16">
    <source>
        <dbReference type="SAM" id="MobiDB-lite"/>
    </source>
</evidence>
<evidence type="ECO:0000256" key="7">
    <source>
        <dbReference type="ARBA" id="ARBA00022737"/>
    </source>
</evidence>
<feature type="region of interest" description="Disordered" evidence="16">
    <location>
        <begin position="110"/>
        <end position="173"/>
    </location>
</feature>
<protein>
    <recommendedName>
        <fullName evidence="14">GTPase IMAP family member 8</fullName>
    </recommendedName>
    <alternativeName>
        <fullName evidence="15">Immune-associated nucleotide-binding protein 9</fullName>
    </alternativeName>
</protein>
<evidence type="ECO:0000313" key="18">
    <source>
        <dbReference type="EMBL" id="MBN3315925.1"/>
    </source>
</evidence>
<evidence type="ECO:0000256" key="6">
    <source>
        <dbReference type="ARBA" id="ARBA00022490"/>
    </source>
</evidence>
<evidence type="ECO:0000256" key="13">
    <source>
        <dbReference type="ARBA" id="ARBA00056809"/>
    </source>
</evidence>
<dbReference type="GO" id="GO:0005783">
    <property type="term" value="C:endoplasmic reticulum"/>
    <property type="evidence" value="ECO:0007669"/>
    <property type="project" value="UniProtKB-SubCell"/>
</dbReference>
<feature type="compositionally biased region" description="Basic and acidic residues" evidence="16">
    <location>
        <begin position="32"/>
        <end position="41"/>
    </location>
</feature>
<dbReference type="AlphaFoldDB" id="A0A8J7NPR6"/>
<evidence type="ECO:0000256" key="11">
    <source>
        <dbReference type="ARBA" id="ARBA00023128"/>
    </source>
</evidence>
<comment type="function">
    <text evidence="13">Exerts an anti-apoptotic effect in the immune system and is involved in responses to infections.</text>
</comment>
<dbReference type="InterPro" id="IPR027417">
    <property type="entry name" value="P-loop_NTPase"/>
</dbReference>
<keyword evidence="8" id="KW-0547">Nucleotide-binding</keyword>
<dbReference type="Gene3D" id="3.40.50.300">
    <property type="entry name" value="P-loop containing nucleotide triphosphate hydrolases"/>
    <property type="match status" value="1"/>
</dbReference>
<evidence type="ECO:0000256" key="8">
    <source>
        <dbReference type="ARBA" id="ARBA00022741"/>
    </source>
</evidence>
<sequence>MEALGSGLRLLGRALPVSEYRFGAGPGVSRGDGSEGRLARDRSRRKLERLERQIAVNPPIRAPSAAPATPACSLGTAAAPTAIPASTETRWISIHLPTARAFNSTFTYSFPENPVQKNQQAQLPGSGPDTGPGRFRPHLPAARYRSDLPPPPGGASERTGKRTNRKPQHSSQVKNKLCSWSAFLSLLVLKGDETPTQNLHVRIVLVGKPGVGKSAVGNTILGTEEFTSPTSSTQIKGHLEGDTHMDVIDTPGSLLTNLSDEATMEILKCVWLASLGPHVFLVVINSENFTEDDKQTVTLIQEIFGERASDYTMVLFTHGDKLMGRSSEDFIERNDVAELLEQCHNRYHVFDNRDLKTRSQVKEMLQKIKRIVDSRQSPQLSRLG</sequence>
<dbReference type="FunFam" id="3.40.50.300:FF:000536">
    <property type="entry name" value="GTPase IMAP family member 8"/>
    <property type="match status" value="1"/>
</dbReference>
<evidence type="ECO:0000313" key="19">
    <source>
        <dbReference type="Proteomes" id="UP000736164"/>
    </source>
</evidence>
<feature type="domain" description="AIG1-type G" evidence="17">
    <location>
        <begin position="198"/>
        <end position="384"/>
    </location>
</feature>
<dbReference type="EMBL" id="JAAWVO010025421">
    <property type="protein sequence ID" value="MBN3315925.1"/>
    <property type="molecule type" value="Genomic_DNA"/>
</dbReference>
<evidence type="ECO:0000256" key="4">
    <source>
        <dbReference type="ARBA" id="ARBA00004555"/>
    </source>
</evidence>
<keyword evidence="12" id="KW-0342">GTP-binding</keyword>
<keyword evidence="9" id="KW-0256">Endoplasmic reticulum</keyword>
<keyword evidence="11" id="KW-0496">Mitochondrion</keyword>
<evidence type="ECO:0000256" key="15">
    <source>
        <dbReference type="ARBA" id="ARBA00077278"/>
    </source>
</evidence>
<dbReference type="GO" id="GO:0005794">
    <property type="term" value="C:Golgi apparatus"/>
    <property type="evidence" value="ECO:0007669"/>
    <property type="project" value="UniProtKB-SubCell"/>
</dbReference>
<dbReference type="GO" id="GO:0005525">
    <property type="term" value="F:GTP binding"/>
    <property type="evidence" value="ECO:0007669"/>
    <property type="project" value="UniProtKB-KW"/>
</dbReference>
<evidence type="ECO:0000256" key="14">
    <source>
        <dbReference type="ARBA" id="ARBA00073539"/>
    </source>
</evidence>
<dbReference type="PROSITE" id="PS51720">
    <property type="entry name" value="G_AIG1"/>
    <property type="match status" value="1"/>
</dbReference>
<dbReference type="Pfam" id="PF04548">
    <property type="entry name" value="AIG1"/>
    <property type="match status" value="1"/>
</dbReference>
<evidence type="ECO:0000256" key="3">
    <source>
        <dbReference type="ARBA" id="ARBA00004514"/>
    </source>
</evidence>
<dbReference type="InterPro" id="IPR045058">
    <property type="entry name" value="GIMA/IAN/Toc"/>
</dbReference>